<dbReference type="AlphaFoldDB" id="A0A4V3AUE1"/>
<name>A0A4V3AUE1_9BACI</name>
<sequence length="127" mass="15112">MRKLVCKACGNAEFYVLNVRETLCKKCGLRLTQPSDYLREESQHRKEQLYLETKRQAEAISKISLLKRKIDQCLDDRDQEKFKQLTYELRVCQYFLKTGRNEAQTRFKDKIKQEGQKKGLLFEDKGI</sequence>
<dbReference type="Gene3D" id="4.10.810.10">
    <property type="entry name" value="Virus Scaffolding Protein, Chain A"/>
    <property type="match status" value="1"/>
</dbReference>
<dbReference type="RefSeq" id="WP_133332965.1">
    <property type="nucleotide sequence ID" value="NZ_SMYO01000002.1"/>
</dbReference>
<gene>
    <name evidence="2" type="ORF">E2K98_03895</name>
</gene>
<protein>
    <submittedName>
        <fullName evidence="2">IDEAL domain-containing protein</fullName>
    </submittedName>
</protein>
<dbReference type="Proteomes" id="UP000295132">
    <property type="component" value="Unassembled WGS sequence"/>
</dbReference>
<evidence type="ECO:0000313" key="3">
    <source>
        <dbReference type="Proteomes" id="UP000295132"/>
    </source>
</evidence>
<evidence type="ECO:0000313" key="2">
    <source>
        <dbReference type="EMBL" id="TDK64019.1"/>
    </source>
</evidence>
<comment type="caution">
    <text evidence="2">The sequence shown here is derived from an EMBL/GenBank/DDBJ whole genome shotgun (WGS) entry which is preliminary data.</text>
</comment>
<dbReference type="Pfam" id="PF08858">
    <property type="entry name" value="IDEAL"/>
    <property type="match status" value="1"/>
</dbReference>
<dbReference type="InterPro" id="IPR014957">
    <property type="entry name" value="IDEAL_dom"/>
</dbReference>
<reference evidence="2 3" key="1">
    <citation type="submission" date="2019-03" db="EMBL/GenBank/DDBJ databases">
        <title>Bacillus niacini sp. nov. a Nicotinate-Metabolizing Mesophile Isolated from Soil.</title>
        <authorList>
            <person name="Zhang G."/>
        </authorList>
    </citation>
    <scope>NUCLEOTIDE SEQUENCE [LARGE SCALE GENOMIC DNA]</scope>
    <source>
        <strain evidence="2 3">WN066</strain>
    </source>
</reference>
<evidence type="ECO:0000259" key="1">
    <source>
        <dbReference type="Pfam" id="PF08858"/>
    </source>
</evidence>
<accession>A0A4V3AUE1</accession>
<dbReference type="InterPro" id="IPR027393">
    <property type="entry name" value="Virus_scaffolding_prot_C"/>
</dbReference>
<feature type="domain" description="IDEAL" evidence="1">
    <location>
        <begin position="62"/>
        <end position="89"/>
    </location>
</feature>
<organism evidence="2 3">
    <name type="scientific">Bacillus salipaludis</name>
    <dbReference type="NCBI Taxonomy" id="2547811"/>
    <lineage>
        <taxon>Bacteria</taxon>
        <taxon>Bacillati</taxon>
        <taxon>Bacillota</taxon>
        <taxon>Bacilli</taxon>
        <taxon>Bacillales</taxon>
        <taxon>Bacillaceae</taxon>
        <taxon>Bacillus</taxon>
    </lineage>
</organism>
<dbReference type="EMBL" id="SMYO01000002">
    <property type="protein sequence ID" value="TDK64019.1"/>
    <property type="molecule type" value="Genomic_DNA"/>
</dbReference>
<proteinExistence type="predicted"/>